<dbReference type="PROSITE" id="PS50929">
    <property type="entry name" value="ABC_TM1F"/>
    <property type="match status" value="1"/>
</dbReference>
<proteinExistence type="predicted"/>
<keyword evidence="5 7" id="KW-1133">Transmembrane helix</keyword>
<dbReference type="NCBIfam" id="TIGR02857">
    <property type="entry name" value="CydD"/>
    <property type="match status" value="1"/>
</dbReference>
<reference evidence="10 11" key="1">
    <citation type="submission" date="2017-02" db="EMBL/GenBank/DDBJ databases">
        <title>Whole genome sequencing of Metallibacterium scheffleri DSM 24874 (T).</title>
        <authorList>
            <person name="Kumar S."/>
            <person name="Patil P."/>
            <person name="Patil P.B."/>
        </authorList>
    </citation>
    <scope>NUCLEOTIDE SEQUENCE [LARGE SCALE GENOMIC DNA]</scope>
    <source>
        <strain evidence="10 11">DSM 24874</strain>
    </source>
</reference>
<dbReference type="InterPro" id="IPR014216">
    <property type="entry name" value="ABC_transptr_CydD"/>
</dbReference>
<evidence type="ECO:0000256" key="2">
    <source>
        <dbReference type="ARBA" id="ARBA00022692"/>
    </source>
</evidence>
<evidence type="ECO:0000259" key="8">
    <source>
        <dbReference type="PROSITE" id="PS50893"/>
    </source>
</evidence>
<dbReference type="SMART" id="SM00382">
    <property type="entry name" value="AAA"/>
    <property type="match status" value="1"/>
</dbReference>
<dbReference type="InterPro" id="IPR011527">
    <property type="entry name" value="ABC1_TM_dom"/>
</dbReference>
<dbReference type="GO" id="GO:0005524">
    <property type="term" value="F:ATP binding"/>
    <property type="evidence" value="ECO:0007669"/>
    <property type="project" value="UniProtKB-KW"/>
</dbReference>
<keyword evidence="11" id="KW-1185">Reference proteome</keyword>
<dbReference type="GO" id="GO:0140359">
    <property type="term" value="F:ABC-type transporter activity"/>
    <property type="evidence" value="ECO:0007669"/>
    <property type="project" value="InterPro"/>
</dbReference>
<dbReference type="OrthoDB" id="6336411at2"/>
<dbReference type="CDD" id="cd18584">
    <property type="entry name" value="ABC_6TM_AarD_CydD"/>
    <property type="match status" value="1"/>
</dbReference>
<dbReference type="AlphaFoldDB" id="A0A4S3KPP7"/>
<dbReference type="PROSITE" id="PS00211">
    <property type="entry name" value="ABC_TRANSPORTER_1"/>
    <property type="match status" value="1"/>
</dbReference>
<feature type="transmembrane region" description="Helical" evidence="7">
    <location>
        <begin position="142"/>
        <end position="159"/>
    </location>
</feature>
<keyword evidence="6 7" id="KW-0472">Membrane</keyword>
<feature type="domain" description="ABC transmembrane type-1" evidence="9">
    <location>
        <begin position="25"/>
        <end position="306"/>
    </location>
</feature>
<dbReference type="Pfam" id="PF00005">
    <property type="entry name" value="ABC_tran"/>
    <property type="match status" value="1"/>
</dbReference>
<feature type="transmembrane region" description="Helical" evidence="7">
    <location>
        <begin position="64"/>
        <end position="81"/>
    </location>
</feature>
<evidence type="ECO:0000256" key="5">
    <source>
        <dbReference type="ARBA" id="ARBA00022989"/>
    </source>
</evidence>
<protein>
    <submittedName>
        <fullName evidence="10">Thiol reductant ABC exporter subunit CydD</fullName>
    </submittedName>
</protein>
<keyword evidence="4" id="KW-0067">ATP-binding</keyword>
<dbReference type="Gene3D" id="1.20.1560.10">
    <property type="entry name" value="ABC transporter type 1, transmembrane domain"/>
    <property type="match status" value="1"/>
</dbReference>
<feature type="transmembrane region" description="Helical" evidence="7">
    <location>
        <begin position="243"/>
        <end position="268"/>
    </location>
</feature>
<dbReference type="GO" id="GO:0016887">
    <property type="term" value="F:ATP hydrolysis activity"/>
    <property type="evidence" value="ECO:0007669"/>
    <property type="project" value="InterPro"/>
</dbReference>
<evidence type="ECO:0000256" key="4">
    <source>
        <dbReference type="ARBA" id="ARBA00022840"/>
    </source>
</evidence>
<dbReference type="InterPro" id="IPR036640">
    <property type="entry name" value="ABC1_TM_sf"/>
</dbReference>
<keyword evidence="2 7" id="KW-0812">Transmembrane</keyword>
<dbReference type="InterPro" id="IPR039421">
    <property type="entry name" value="Type_1_exporter"/>
</dbReference>
<dbReference type="InterPro" id="IPR003439">
    <property type="entry name" value="ABC_transporter-like_ATP-bd"/>
</dbReference>
<dbReference type="STRING" id="993689.GCA_002077135_00416"/>
<dbReference type="Pfam" id="PF00664">
    <property type="entry name" value="ABC_membrane"/>
    <property type="match status" value="1"/>
</dbReference>
<organism evidence="10 11">
    <name type="scientific">Metallibacterium scheffleri</name>
    <dbReference type="NCBI Taxonomy" id="993689"/>
    <lineage>
        <taxon>Bacteria</taxon>
        <taxon>Pseudomonadati</taxon>
        <taxon>Pseudomonadota</taxon>
        <taxon>Gammaproteobacteria</taxon>
        <taxon>Lysobacterales</taxon>
        <taxon>Rhodanobacteraceae</taxon>
        <taxon>Metallibacterium</taxon>
    </lineage>
</organism>
<gene>
    <name evidence="10" type="ORF">B1806_06435</name>
</gene>
<evidence type="ECO:0000256" key="6">
    <source>
        <dbReference type="ARBA" id="ARBA00023136"/>
    </source>
</evidence>
<accession>A0A4S3KPP7</accession>
<dbReference type="InterPro" id="IPR017871">
    <property type="entry name" value="ABC_transporter-like_CS"/>
</dbReference>
<comment type="subcellular location">
    <subcellularLocation>
        <location evidence="1">Cell membrane</location>
        <topology evidence="1">Multi-pass membrane protein</topology>
    </subcellularLocation>
</comment>
<dbReference type="GO" id="GO:0042883">
    <property type="term" value="P:cysteine transport"/>
    <property type="evidence" value="ECO:0007669"/>
    <property type="project" value="InterPro"/>
</dbReference>
<evidence type="ECO:0000256" key="3">
    <source>
        <dbReference type="ARBA" id="ARBA00022741"/>
    </source>
</evidence>
<comment type="caution">
    <text evidence="10">The sequence shown here is derived from an EMBL/GenBank/DDBJ whole genome shotgun (WGS) entry which is preliminary data.</text>
</comment>
<dbReference type="SUPFAM" id="SSF52540">
    <property type="entry name" value="P-loop containing nucleoside triphosphate hydrolases"/>
    <property type="match status" value="1"/>
</dbReference>
<dbReference type="PANTHER" id="PTHR24221">
    <property type="entry name" value="ATP-BINDING CASSETTE SUB-FAMILY B"/>
    <property type="match status" value="1"/>
</dbReference>
<evidence type="ECO:0000313" key="10">
    <source>
        <dbReference type="EMBL" id="THD10866.1"/>
    </source>
</evidence>
<dbReference type="PANTHER" id="PTHR24221:SF590">
    <property type="entry name" value="COMPONENT LINKED WITH THE ASSEMBLY OF CYTOCHROME' TRANSPORT TRANSMEMBRANE ATP-BINDING PROTEIN ABC TRANSPORTER CYDD-RELATED"/>
    <property type="match status" value="1"/>
</dbReference>
<dbReference type="EMBL" id="MWQO01000020">
    <property type="protein sequence ID" value="THD10866.1"/>
    <property type="molecule type" value="Genomic_DNA"/>
</dbReference>
<dbReference type="Proteomes" id="UP000307749">
    <property type="component" value="Unassembled WGS sequence"/>
</dbReference>
<evidence type="ECO:0000256" key="1">
    <source>
        <dbReference type="ARBA" id="ARBA00004651"/>
    </source>
</evidence>
<dbReference type="GO" id="GO:0005886">
    <property type="term" value="C:plasma membrane"/>
    <property type="evidence" value="ECO:0007669"/>
    <property type="project" value="UniProtKB-SubCell"/>
</dbReference>
<sequence>MESGMQAASWLRREAQQIRKPQWRAALATALQALALVAQAWLLADILNAALFAHAPLARLWPQWIGLLLLASLRLLLNFYARRTSFSAALDLTAQLRTRLLARAQALGPIGLRAQTSGDLITRLVDGVDAVLPYFARYLPQVSTAALVPLLLALFVFPADWISGLILLLTAPLIPFFMVLVGNAAERASQQRYAQLTRLGAAFMDALGGLATLRQLGAAERVAQRLDGDGEDYRKLTMQVLRVAFLSALVLEFFATVSIAVVAVLIGFRLLWGELPFRDGLFVLLLAPEFYLPLRALGSLRHARMDALAAAQHLAALEETPPPASAPLVGGTRVAAHTPPGLRVDAVHYSHAGRAAALCGCSFDIQPRGVTALIGATGSGKSTLLNLLLGFVPTASGRILVEGVDLSELDMTQWRARVAWVPQQTHVFEGSVRDNLLLAAPGADTLALQRAAADSGFDAVLARLPQGWDTPLGERGLGLSGGELQRLALARALLREDACVWLLDEPTAHLDAESAHAVEQVIRAAAATRTVLLVAHRLVAAQSADWLVVLRDGAVIEQGTPQQLAHAQGAYAALVQAEAQ</sequence>
<evidence type="ECO:0000256" key="7">
    <source>
        <dbReference type="SAM" id="Phobius"/>
    </source>
</evidence>
<evidence type="ECO:0000313" key="11">
    <source>
        <dbReference type="Proteomes" id="UP000307749"/>
    </source>
</evidence>
<evidence type="ECO:0000259" key="9">
    <source>
        <dbReference type="PROSITE" id="PS50929"/>
    </source>
</evidence>
<keyword evidence="3" id="KW-0547">Nucleotide-binding</keyword>
<feature type="transmembrane region" description="Helical" evidence="7">
    <location>
        <begin position="165"/>
        <end position="185"/>
    </location>
</feature>
<feature type="domain" description="ABC transporter" evidence="8">
    <location>
        <begin position="342"/>
        <end position="577"/>
    </location>
</feature>
<name>A0A4S3KPP7_9GAMM</name>
<dbReference type="SUPFAM" id="SSF90123">
    <property type="entry name" value="ABC transporter transmembrane region"/>
    <property type="match status" value="1"/>
</dbReference>
<dbReference type="InterPro" id="IPR027417">
    <property type="entry name" value="P-loop_NTPase"/>
</dbReference>
<dbReference type="Gene3D" id="3.40.50.300">
    <property type="entry name" value="P-loop containing nucleotide triphosphate hydrolases"/>
    <property type="match status" value="1"/>
</dbReference>
<dbReference type="PROSITE" id="PS50893">
    <property type="entry name" value="ABC_TRANSPORTER_2"/>
    <property type="match status" value="1"/>
</dbReference>
<dbReference type="InterPro" id="IPR003593">
    <property type="entry name" value="AAA+_ATPase"/>
</dbReference>